<keyword evidence="7 8" id="KW-0472">Membrane</keyword>
<dbReference type="GO" id="GO:0005886">
    <property type="term" value="C:plasma membrane"/>
    <property type="evidence" value="ECO:0007669"/>
    <property type="project" value="UniProtKB-SubCell"/>
</dbReference>
<feature type="transmembrane region" description="Helical" evidence="8">
    <location>
        <begin position="204"/>
        <end position="226"/>
    </location>
</feature>
<dbReference type="PANTHER" id="PTHR30269">
    <property type="entry name" value="TRANSMEMBRANE PROTEIN YFCA"/>
    <property type="match status" value="1"/>
</dbReference>
<feature type="transmembrane region" description="Helical" evidence="8">
    <location>
        <begin position="139"/>
        <end position="172"/>
    </location>
</feature>
<dbReference type="AlphaFoldDB" id="A0A2H0CTV6"/>
<evidence type="ECO:0000256" key="5">
    <source>
        <dbReference type="ARBA" id="ARBA00022692"/>
    </source>
</evidence>
<gene>
    <name evidence="9" type="ORF">COW88_02345</name>
</gene>
<evidence type="ECO:0000256" key="4">
    <source>
        <dbReference type="ARBA" id="ARBA00022475"/>
    </source>
</evidence>
<evidence type="ECO:0000256" key="1">
    <source>
        <dbReference type="ARBA" id="ARBA00004651"/>
    </source>
</evidence>
<evidence type="ECO:0000256" key="8">
    <source>
        <dbReference type="RuleBase" id="RU363041"/>
    </source>
</evidence>
<evidence type="ECO:0000256" key="6">
    <source>
        <dbReference type="ARBA" id="ARBA00022989"/>
    </source>
</evidence>
<feature type="transmembrane region" description="Helical" evidence="8">
    <location>
        <begin position="30"/>
        <end position="53"/>
    </location>
</feature>
<dbReference type="PANTHER" id="PTHR30269:SF0">
    <property type="entry name" value="MEMBRANE TRANSPORTER PROTEIN YFCA-RELATED"/>
    <property type="match status" value="1"/>
</dbReference>
<keyword evidence="4 8" id="KW-1003">Cell membrane</keyword>
<proteinExistence type="inferred from homology"/>
<reference evidence="9 10" key="1">
    <citation type="submission" date="2017-09" db="EMBL/GenBank/DDBJ databases">
        <title>Depth-based differentiation of microbial function through sediment-hosted aquifers and enrichment of novel symbionts in the deep terrestrial subsurface.</title>
        <authorList>
            <person name="Probst A.J."/>
            <person name="Ladd B."/>
            <person name="Jarett J.K."/>
            <person name="Geller-Mcgrath D.E."/>
            <person name="Sieber C.M."/>
            <person name="Emerson J.B."/>
            <person name="Anantharaman K."/>
            <person name="Thomas B.C."/>
            <person name="Malmstrom R."/>
            <person name="Stieglmeier M."/>
            <person name="Klingl A."/>
            <person name="Woyke T."/>
            <person name="Ryan C.M."/>
            <person name="Banfield J.F."/>
        </authorList>
    </citation>
    <scope>NUCLEOTIDE SEQUENCE [LARGE SCALE GENOMIC DNA]</scope>
    <source>
        <strain evidence="9">CG22_combo_CG10-13_8_21_14_all_47_15</strain>
    </source>
</reference>
<dbReference type="Pfam" id="PF01925">
    <property type="entry name" value="TauE"/>
    <property type="match status" value="1"/>
</dbReference>
<dbReference type="InterPro" id="IPR052017">
    <property type="entry name" value="TSUP"/>
</dbReference>
<dbReference type="InterPro" id="IPR002781">
    <property type="entry name" value="TM_pro_TauE-like"/>
</dbReference>
<feature type="transmembrane region" description="Helical" evidence="8">
    <location>
        <begin position="178"/>
        <end position="197"/>
    </location>
</feature>
<name>A0A2H0CTV6_9BACT</name>
<evidence type="ECO:0000256" key="2">
    <source>
        <dbReference type="ARBA" id="ARBA00009142"/>
    </source>
</evidence>
<sequence length="251" mass="26766">MSSEISLLAIFSIGLVAGFINVIVGSGSSIMIPALIFLGLPGKIAIATNRIAMLFNNGTGALLYYRKGRLDLRTALIISFFAMVGAYIGATLLVKIDKELLAPIIASILLIEAVVVIFGPRKMGLEDETFQMTKKNLIYGAVAGFIVGTYGGFIGMAMTSILIFIFVALFGITFIKSAAIAKVLTFVISVTASIVFLKNFDVDPATCIILAVAYVIGASIGVRSAIQMGDVRVKWVFVIVVILSAAKLFFF</sequence>
<dbReference type="EMBL" id="PCTL01000023">
    <property type="protein sequence ID" value="PIP73334.1"/>
    <property type="molecule type" value="Genomic_DNA"/>
</dbReference>
<evidence type="ECO:0000313" key="9">
    <source>
        <dbReference type="EMBL" id="PIP73334.1"/>
    </source>
</evidence>
<keyword evidence="6 8" id="KW-1133">Transmembrane helix</keyword>
<evidence type="ECO:0000313" key="10">
    <source>
        <dbReference type="Proteomes" id="UP000230638"/>
    </source>
</evidence>
<comment type="caution">
    <text evidence="9">The sequence shown here is derived from an EMBL/GenBank/DDBJ whole genome shotgun (WGS) entry which is preliminary data.</text>
</comment>
<keyword evidence="5 8" id="KW-0812">Transmembrane</keyword>
<dbReference type="Proteomes" id="UP000230638">
    <property type="component" value="Unassembled WGS sequence"/>
</dbReference>
<protein>
    <recommendedName>
        <fullName evidence="8">Probable membrane transporter protein</fullName>
    </recommendedName>
</protein>
<feature type="transmembrane region" description="Helical" evidence="8">
    <location>
        <begin position="7"/>
        <end position="24"/>
    </location>
</feature>
<evidence type="ECO:0000256" key="3">
    <source>
        <dbReference type="ARBA" id="ARBA00022448"/>
    </source>
</evidence>
<accession>A0A2H0CTV6</accession>
<evidence type="ECO:0000256" key="7">
    <source>
        <dbReference type="ARBA" id="ARBA00023136"/>
    </source>
</evidence>
<feature type="transmembrane region" description="Helical" evidence="8">
    <location>
        <begin position="74"/>
        <end position="94"/>
    </location>
</feature>
<organism evidence="9 10">
    <name type="scientific">Candidatus Lloydbacteria bacterium CG22_combo_CG10-13_8_21_14_all_47_15</name>
    <dbReference type="NCBI Taxonomy" id="1974635"/>
    <lineage>
        <taxon>Bacteria</taxon>
        <taxon>Candidatus Lloydiibacteriota</taxon>
    </lineage>
</organism>
<feature type="transmembrane region" description="Helical" evidence="8">
    <location>
        <begin position="100"/>
        <end position="118"/>
    </location>
</feature>
<feature type="transmembrane region" description="Helical" evidence="8">
    <location>
        <begin position="232"/>
        <end position="250"/>
    </location>
</feature>
<comment type="similarity">
    <text evidence="2 8">Belongs to the 4-toluene sulfonate uptake permease (TSUP) (TC 2.A.102) family.</text>
</comment>
<keyword evidence="3" id="KW-0813">Transport</keyword>
<comment type="subcellular location">
    <subcellularLocation>
        <location evidence="1 8">Cell membrane</location>
        <topology evidence="1 8">Multi-pass membrane protein</topology>
    </subcellularLocation>
</comment>